<evidence type="ECO:0000256" key="1">
    <source>
        <dbReference type="ARBA" id="ARBA00004477"/>
    </source>
</evidence>
<evidence type="ECO:0000256" key="3">
    <source>
        <dbReference type="ARBA" id="ARBA00022692"/>
    </source>
</evidence>
<accession>Q6CM37</accession>
<dbReference type="Proteomes" id="UP000000598">
    <property type="component" value="Chromosome E"/>
</dbReference>
<keyword evidence="6 7" id="KW-0472">Membrane</keyword>
<gene>
    <name evidence="8" type="ORF">KLLA0_E23277g</name>
</gene>
<dbReference type="GO" id="GO:0005789">
    <property type="term" value="C:endoplasmic reticulum membrane"/>
    <property type="evidence" value="ECO:0007669"/>
    <property type="project" value="UniProtKB-SubCell"/>
</dbReference>
<comment type="similarity">
    <text evidence="2 7">Belongs to the derlin family.</text>
</comment>
<dbReference type="AlphaFoldDB" id="Q6CM37"/>
<evidence type="ECO:0000256" key="7">
    <source>
        <dbReference type="RuleBase" id="RU363059"/>
    </source>
</evidence>
<comment type="subcellular location">
    <subcellularLocation>
        <location evidence="1 7">Endoplasmic reticulum membrane</location>
        <topology evidence="1 7">Multi-pass membrane protein</topology>
    </subcellularLocation>
</comment>
<feature type="transmembrane region" description="Helical" evidence="7">
    <location>
        <begin position="12"/>
        <end position="31"/>
    </location>
</feature>
<dbReference type="STRING" id="284590.Q6CM37"/>
<dbReference type="InterPro" id="IPR007599">
    <property type="entry name" value="DER1"/>
</dbReference>
<feature type="transmembrane region" description="Helical" evidence="7">
    <location>
        <begin position="93"/>
        <end position="112"/>
    </location>
</feature>
<proteinExistence type="inferred from homology"/>
<protein>
    <recommendedName>
        <fullName evidence="7">Derlin</fullName>
    </recommendedName>
</protein>
<dbReference type="eggNOG" id="KOG0858">
    <property type="taxonomic scope" value="Eukaryota"/>
</dbReference>
<dbReference type="FunCoup" id="Q6CM37">
    <property type="interactions" value="102"/>
</dbReference>
<dbReference type="OMA" id="FKKGQYE"/>
<dbReference type="InParanoid" id="Q6CM37"/>
<dbReference type="KEGG" id="kla:KLLA0_E23277g"/>
<comment type="function">
    <text evidence="7">May be involved in the degradation of misfolded endoplasmic reticulum (ER) luminal proteins.</text>
</comment>
<dbReference type="Pfam" id="PF04511">
    <property type="entry name" value="DER1"/>
    <property type="match status" value="1"/>
</dbReference>
<evidence type="ECO:0000256" key="2">
    <source>
        <dbReference type="ARBA" id="ARBA00008917"/>
    </source>
</evidence>
<feature type="transmembrane region" description="Helical" evidence="7">
    <location>
        <begin position="51"/>
        <end position="72"/>
    </location>
</feature>
<evidence type="ECO:0000313" key="9">
    <source>
        <dbReference type="Proteomes" id="UP000000598"/>
    </source>
</evidence>
<keyword evidence="5 7" id="KW-1133">Transmembrane helix</keyword>
<dbReference type="EMBL" id="CR382125">
    <property type="protein sequence ID" value="CAH00089.1"/>
    <property type="molecule type" value="Genomic_DNA"/>
</dbReference>
<keyword evidence="9" id="KW-1185">Reference proteome</keyword>
<evidence type="ECO:0000256" key="4">
    <source>
        <dbReference type="ARBA" id="ARBA00022824"/>
    </source>
</evidence>
<dbReference type="PANTHER" id="PTHR11009">
    <property type="entry name" value="DER1-LIKE PROTEIN, DERLIN"/>
    <property type="match status" value="1"/>
</dbReference>
<sequence>MDLIRDIPIITRCWGIGILMLNLALWCNFLTVYDVAYSWDAVYYRKQYLRLIYGLFYIKLSPDLIGNAVVALSSLQLIEQTTTDKRKLALKILCLYLSVVFFIVYSDLPLSIGQALGINMWYYVSKKSNNAALFVFNVAVNVVWIPISSIALIYLLTPLELRQALALIIPGHLLYFIDEAMSKTYGLNI</sequence>
<dbReference type="PaxDb" id="284590-Q6CM37"/>
<evidence type="ECO:0000256" key="5">
    <source>
        <dbReference type="ARBA" id="ARBA00022989"/>
    </source>
</evidence>
<keyword evidence="3 7" id="KW-0812">Transmembrane</keyword>
<feature type="transmembrane region" description="Helical" evidence="7">
    <location>
        <begin position="132"/>
        <end position="156"/>
    </location>
</feature>
<dbReference type="GO" id="GO:0006950">
    <property type="term" value="P:response to stress"/>
    <property type="evidence" value="ECO:0007669"/>
    <property type="project" value="UniProtKB-ARBA"/>
</dbReference>
<keyword evidence="4 7" id="KW-0256">Endoplasmic reticulum</keyword>
<organism evidence="8 9">
    <name type="scientific">Kluyveromyces lactis (strain ATCC 8585 / CBS 2359 / DSM 70799 / NBRC 1267 / NRRL Y-1140 / WM37)</name>
    <name type="common">Yeast</name>
    <name type="synonym">Candida sphaerica</name>
    <dbReference type="NCBI Taxonomy" id="284590"/>
    <lineage>
        <taxon>Eukaryota</taxon>
        <taxon>Fungi</taxon>
        <taxon>Dikarya</taxon>
        <taxon>Ascomycota</taxon>
        <taxon>Saccharomycotina</taxon>
        <taxon>Saccharomycetes</taxon>
        <taxon>Saccharomycetales</taxon>
        <taxon>Saccharomycetaceae</taxon>
        <taxon>Kluyveromyces</taxon>
    </lineage>
</organism>
<evidence type="ECO:0000256" key="6">
    <source>
        <dbReference type="ARBA" id="ARBA00023136"/>
    </source>
</evidence>
<name>Q6CM37_KLULA</name>
<dbReference type="HOGENOM" id="CLU_1434642_0_0_1"/>
<reference evidence="8 9" key="1">
    <citation type="journal article" date="2004" name="Nature">
        <title>Genome evolution in yeasts.</title>
        <authorList>
            <consortium name="Genolevures"/>
            <person name="Dujon B."/>
            <person name="Sherman D."/>
            <person name="Fischer G."/>
            <person name="Durrens P."/>
            <person name="Casaregola S."/>
            <person name="Lafontaine I."/>
            <person name="de Montigny J."/>
            <person name="Marck C."/>
            <person name="Neuveglise C."/>
            <person name="Talla E."/>
            <person name="Goffard N."/>
            <person name="Frangeul L."/>
            <person name="Aigle M."/>
            <person name="Anthouard V."/>
            <person name="Babour A."/>
            <person name="Barbe V."/>
            <person name="Barnay S."/>
            <person name="Blanchin S."/>
            <person name="Beckerich J.M."/>
            <person name="Beyne E."/>
            <person name="Bleykasten C."/>
            <person name="Boisrame A."/>
            <person name="Boyer J."/>
            <person name="Cattolico L."/>
            <person name="Confanioleri F."/>
            <person name="de Daruvar A."/>
            <person name="Despons L."/>
            <person name="Fabre E."/>
            <person name="Fairhead C."/>
            <person name="Ferry-Dumazet H."/>
            <person name="Groppi A."/>
            <person name="Hantraye F."/>
            <person name="Hennequin C."/>
            <person name="Jauniaux N."/>
            <person name="Joyet P."/>
            <person name="Kachouri R."/>
            <person name="Kerrest A."/>
            <person name="Koszul R."/>
            <person name="Lemaire M."/>
            <person name="Lesur I."/>
            <person name="Ma L."/>
            <person name="Muller H."/>
            <person name="Nicaud J.M."/>
            <person name="Nikolski M."/>
            <person name="Oztas S."/>
            <person name="Ozier-Kalogeropoulos O."/>
            <person name="Pellenz S."/>
            <person name="Potier S."/>
            <person name="Richard G.F."/>
            <person name="Straub M.L."/>
            <person name="Suleau A."/>
            <person name="Swennene D."/>
            <person name="Tekaia F."/>
            <person name="Wesolowski-Louvel M."/>
            <person name="Westhof E."/>
            <person name="Wirth B."/>
            <person name="Zeniou-Meyer M."/>
            <person name="Zivanovic I."/>
            <person name="Bolotin-Fukuhara M."/>
            <person name="Thierry A."/>
            <person name="Bouchier C."/>
            <person name="Caudron B."/>
            <person name="Scarpelli C."/>
            <person name="Gaillardin C."/>
            <person name="Weissenbach J."/>
            <person name="Wincker P."/>
            <person name="Souciet J.L."/>
        </authorList>
    </citation>
    <scope>NUCLEOTIDE SEQUENCE [LARGE SCALE GENOMIC DNA]</scope>
    <source>
        <strain evidence="9">ATCC 8585 / CBS 2359 / DSM 70799 / NBRC 1267 / NRRL Y-1140 / WM37</strain>
    </source>
</reference>
<evidence type="ECO:0000313" key="8">
    <source>
        <dbReference type="EMBL" id="CAH00089.1"/>
    </source>
</evidence>